<dbReference type="GO" id="GO:0005911">
    <property type="term" value="C:cell-cell junction"/>
    <property type="evidence" value="ECO:0007669"/>
    <property type="project" value="UniProtKB-ARBA"/>
</dbReference>
<keyword evidence="12 16" id="KW-0175">Coiled coil</keyword>
<dbReference type="GO" id="GO:1901046">
    <property type="term" value="P:positive regulation of egg-laying behavior"/>
    <property type="evidence" value="ECO:0007669"/>
    <property type="project" value="UniProtKB-ARBA"/>
</dbReference>
<evidence type="ECO:0000256" key="3">
    <source>
        <dbReference type="ARBA" id="ARBA00004413"/>
    </source>
</evidence>
<dbReference type="InterPro" id="IPR036028">
    <property type="entry name" value="SH3-like_dom_sf"/>
</dbReference>
<evidence type="ECO:0000256" key="12">
    <source>
        <dbReference type="ARBA" id="ARBA00023054"/>
    </source>
</evidence>
<keyword evidence="7" id="KW-1003">Cell membrane</keyword>
<dbReference type="GO" id="GO:0005886">
    <property type="term" value="C:plasma membrane"/>
    <property type="evidence" value="ECO:0007669"/>
    <property type="project" value="UniProtKB-SubCell"/>
</dbReference>
<dbReference type="GO" id="GO:0032956">
    <property type="term" value="P:regulation of actin cytoskeleton organization"/>
    <property type="evidence" value="ECO:0007669"/>
    <property type="project" value="UniProtKB-ARBA"/>
</dbReference>
<evidence type="ECO:0000256" key="16">
    <source>
        <dbReference type="PROSITE-ProRule" id="PRU01077"/>
    </source>
</evidence>
<feature type="region of interest" description="Disordered" evidence="17">
    <location>
        <begin position="304"/>
        <end position="334"/>
    </location>
</feature>
<dbReference type="PROSITE" id="PS51741">
    <property type="entry name" value="F_BAR"/>
    <property type="match status" value="1"/>
</dbReference>
<evidence type="ECO:0000259" key="20">
    <source>
        <dbReference type="PROSITE" id="PS51860"/>
    </source>
</evidence>
<dbReference type="GO" id="GO:0006897">
    <property type="term" value="P:endocytosis"/>
    <property type="evidence" value="ECO:0007669"/>
    <property type="project" value="UniProtKB-KW"/>
</dbReference>
<keyword evidence="11" id="KW-0965">Cell junction</keyword>
<feature type="domain" description="F-BAR" evidence="19">
    <location>
        <begin position="9"/>
        <end position="273"/>
    </location>
</feature>
<evidence type="ECO:0000259" key="19">
    <source>
        <dbReference type="PROSITE" id="PS51741"/>
    </source>
</evidence>
<dbReference type="InterPro" id="IPR011072">
    <property type="entry name" value="HR1_rho-bd"/>
</dbReference>
<evidence type="ECO:0000256" key="8">
    <source>
        <dbReference type="ARBA" id="ARBA00022490"/>
    </source>
</evidence>
<keyword evidence="10" id="KW-0967">Endosome</keyword>
<dbReference type="PROSITE" id="PS50002">
    <property type="entry name" value="SH3"/>
    <property type="match status" value="1"/>
</dbReference>
<evidence type="ECO:0000256" key="9">
    <source>
        <dbReference type="ARBA" id="ARBA00022583"/>
    </source>
</evidence>
<dbReference type="SMART" id="SM00326">
    <property type="entry name" value="SH3"/>
    <property type="match status" value="1"/>
</dbReference>
<dbReference type="Pfam" id="PF00611">
    <property type="entry name" value="FCH"/>
    <property type="match status" value="1"/>
</dbReference>
<accession>A0A7I4Z245</accession>
<keyword evidence="6 15" id="KW-0728">SH3 domain</keyword>
<dbReference type="PROSITE" id="PS51860">
    <property type="entry name" value="REM_1"/>
    <property type="match status" value="1"/>
</dbReference>
<evidence type="ECO:0000313" key="21">
    <source>
        <dbReference type="Proteomes" id="UP000025227"/>
    </source>
</evidence>
<dbReference type="Proteomes" id="UP000025227">
    <property type="component" value="Unplaced"/>
</dbReference>
<comment type="similarity">
    <text evidence="5">Belongs to the FNBP1 family.</text>
</comment>
<dbReference type="GO" id="GO:2000370">
    <property type="term" value="P:positive regulation of clathrin-dependent endocytosis"/>
    <property type="evidence" value="ECO:0007669"/>
    <property type="project" value="UniProtKB-ARBA"/>
</dbReference>
<evidence type="ECO:0000256" key="15">
    <source>
        <dbReference type="PROSITE-ProRule" id="PRU00192"/>
    </source>
</evidence>
<dbReference type="InterPro" id="IPR027267">
    <property type="entry name" value="AH/BAR_dom_sf"/>
</dbReference>
<keyword evidence="14" id="KW-0968">Cytoplasmic vesicle</keyword>
<dbReference type="GO" id="GO:0048613">
    <property type="term" value="P:embryonic ectodermal digestive tract morphogenesis"/>
    <property type="evidence" value="ECO:0007669"/>
    <property type="project" value="UniProtKB-ARBA"/>
</dbReference>
<evidence type="ECO:0000256" key="10">
    <source>
        <dbReference type="ARBA" id="ARBA00022753"/>
    </source>
</evidence>
<dbReference type="Gene3D" id="2.30.30.40">
    <property type="entry name" value="SH3 Domains"/>
    <property type="match status" value="1"/>
</dbReference>
<feature type="domain" description="REM-1" evidence="20">
    <location>
        <begin position="358"/>
        <end position="435"/>
    </location>
</feature>
<dbReference type="SMART" id="SM00055">
    <property type="entry name" value="FCH"/>
    <property type="match status" value="1"/>
</dbReference>
<evidence type="ECO:0000313" key="22">
    <source>
        <dbReference type="WBParaSite" id="HCON_00173230-00001"/>
    </source>
</evidence>
<dbReference type="WBParaSite" id="HCON_00173230-00001">
    <property type="protein sequence ID" value="HCON_00173230-00001"/>
    <property type="gene ID" value="HCON_00173230"/>
</dbReference>
<evidence type="ECO:0000256" key="17">
    <source>
        <dbReference type="SAM" id="MobiDB-lite"/>
    </source>
</evidence>
<dbReference type="FunFam" id="2.30.30.40:FF:000203">
    <property type="entry name" value="Cdc42-interacting protein 4, isoform F"/>
    <property type="match status" value="1"/>
</dbReference>
<keyword evidence="21" id="KW-1185">Reference proteome</keyword>
<dbReference type="AlphaFoldDB" id="A0A7I4Z245"/>
<dbReference type="Pfam" id="PF25610">
    <property type="entry name" value="HR1_TOCA"/>
    <property type="match status" value="1"/>
</dbReference>
<dbReference type="GO" id="GO:0055037">
    <property type="term" value="C:recycling endosome"/>
    <property type="evidence" value="ECO:0007669"/>
    <property type="project" value="UniProtKB-SubCell"/>
</dbReference>
<dbReference type="CDD" id="cd11911">
    <property type="entry name" value="SH3_CIP4-like"/>
    <property type="match status" value="1"/>
</dbReference>
<sequence>MAMNGCSSQNASWADLWDQTDAIAGYTQKGVEFLERIGVFAKERALIEEEYAAKLRTLAKKSLGRKKEDEEAAKHFTYVRSFANLLHELELLAGQHEVVGERIRKEVVPYVITRAGVHRAQRKQCLADLQAIHANLAGAMEHLFKAQKHYGKTFKEAEAASLKYAKADKNMEISRLDLDKAKNNAQMRCNISEEAKQAYVHALHDANDIQNAHYSQHLPEALARMRAIDLERIKDTKMAMQLCLASEVDVQSIIASCHEDMKKAVEQIDPIRDTAMVVEQYKTGYMRPPPLHFEDLGRPDSCLSGGGDGSHADATLKRGMLSGGRKDGKGVSRKQSMHQKIFGGGEKQKPDSIADYGQLPPQQRVRRLQAKLCELEKEREKIQQSKDGLTKMKQVYTDNPKMGNPADCDTQLLQYEKEIECVVQQINRYRLALDEVQLQNNHAVGTGETPPSVRSGSSSSCAPLVRAAHAPCVQRCSYSEESLESCDGGNIGGQIEVHSVRDSPDEVCDEYTMPALGTALAQFSFEGGTEGTIGMQEGEELLLIERDEGDGWTRVRRLASSVEGFVPSSYLQCKWFSAEEI</sequence>
<evidence type="ECO:0000259" key="18">
    <source>
        <dbReference type="PROSITE" id="PS50002"/>
    </source>
</evidence>
<dbReference type="SUPFAM" id="SSF50044">
    <property type="entry name" value="SH3-domain"/>
    <property type="match status" value="1"/>
</dbReference>
<dbReference type="CDD" id="cd11619">
    <property type="entry name" value="HR1_CIP4-like"/>
    <property type="match status" value="1"/>
</dbReference>
<keyword evidence="9" id="KW-0254">Endocytosis</keyword>
<dbReference type="PANTHER" id="PTHR15735:SF12">
    <property type="entry name" value="CDC42-INTERACTING PROTEIN 4, ISOFORM B"/>
    <property type="match status" value="1"/>
</dbReference>
<evidence type="ECO:0000256" key="6">
    <source>
        <dbReference type="ARBA" id="ARBA00022443"/>
    </source>
</evidence>
<feature type="domain" description="SH3" evidence="18">
    <location>
        <begin position="514"/>
        <end position="576"/>
    </location>
</feature>
<dbReference type="Pfam" id="PF00018">
    <property type="entry name" value="SH3_1"/>
    <property type="match status" value="1"/>
</dbReference>
<dbReference type="GO" id="GO:1904703">
    <property type="term" value="P:negative regulation of protein localization to adherens junction"/>
    <property type="evidence" value="ECO:0007669"/>
    <property type="project" value="UniProtKB-ARBA"/>
</dbReference>
<dbReference type="OMA" id="YADGWWE"/>
<dbReference type="InterPro" id="IPR001060">
    <property type="entry name" value="FCH_dom"/>
</dbReference>
<protein>
    <submittedName>
        <fullName evidence="22">Formin-binding protein 1-like</fullName>
    </submittedName>
</protein>
<organism evidence="21 22">
    <name type="scientific">Haemonchus contortus</name>
    <name type="common">Barber pole worm</name>
    <dbReference type="NCBI Taxonomy" id="6289"/>
    <lineage>
        <taxon>Eukaryota</taxon>
        <taxon>Metazoa</taxon>
        <taxon>Ecdysozoa</taxon>
        <taxon>Nematoda</taxon>
        <taxon>Chromadorea</taxon>
        <taxon>Rhabditida</taxon>
        <taxon>Rhabditina</taxon>
        <taxon>Rhabditomorpha</taxon>
        <taxon>Strongyloidea</taxon>
        <taxon>Trichostrongylidae</taxon>
        <taxon>Haemonchus</taxon>
    </lineage>
</organism>
<dbReference type="OrthoDB" id="8783038at2759"/>
<proteinExistence type="inferred from homology"/>
<comment type="subcellular location">
    <subcellularLocation>
        <location evidence="2">Cell junction</location>
    </subcellularLocation>
    <subcellularLocation>
        <location evidence="3">Cell membrane</location>
        <topology evidence="3">Peripheral membrane protein</topology>
        <orientation evidence="3">Cytoplasmic side</orientation>
    </subcellularLocation>
    <subcellularLocation>
        <location evidence="4">Cytoplasmic vesicle</location>
    </subcellularLocation>
    <subcellularLocation>
        <location evidence="1">Recycling endosome</location>
    </subcellularLocation>
</comment>
<dbReference type="GO" id="GO:0007165">
    <property type="term" value="P:signal transduction"/>
    <property type="evidence" value="ECO:0007669"/>
    <property type="project" value="InterPro"/>
</dbReference>
<evidence type="ECO:0000256" key="14">
    <source>
        <dbReference type="ARBA" id="ARBA00023329"/>
    </source>
</evidence>
<evidence type="ECO:0000256" key="11">
    <source>
        <dbReference type="ARBA" id="ARBA00022949"/>
    </source>
</evidence>
<dbReference type="Gene3D" id="1.20.1270.60">
    <property type="entry name" value="Arfaptin homology (AH) domain/BAR domain"/>
    <property type="match status" value="1"/>
</dbReference>
<evidence type="ECO:0000256" key="4">
    <source>
        <dbReference type="ARBA" id="ARBA00004541"/>
    </source>
</evidence>
<dbReference type="InterPro" id="IPR001452">
    <property type="entry name" value="SH3_domain"/>
</dbReference>
<keyword evidence="8" id="KW-0963">Cytoplasm</keyword>
<dbReference type="FunFam" id="1.20.1270.60:FF:000060">
    <property type="entry name" value="Actin polymerization protein Bzz1"/>
    <property type="match status" value="1"/>
</dbReference>
<evidence type="ECO:0000256" key="2">
    <source>
        <dbReference type="ARBA" id="ARBA00004282"/>
    </source>
</evidence>
<evidence type="ECO:0000256" key="1">
    <source>
        <dbReference type="ARBA" id="ARBA00004172"/>
    </source>
</evidence>
<dbReference type="InterPro" id="IPR031160">
    <property type="entry name" value="F_BAR_dom"/>
</dbReference>
<evidence type="ECO:0000256" key="5">
    <source>
        <dbReference type="ARBA" id="ARBA00009426"/>
    </source>
</evidence>
<evidence type="ECO:0000256" key="7">
    <source>
        <dbReference type="ARBA" id="ARBA00022475"/>
    </source>
</evidence>
<name>A0A7I4Z245_HAECO</name>
<dbReference type="SUPFAM" id="SSF103657">
    <property type="entry name" value="BAR/IMD domain-like"/>
    <property type="match status" value="1"/>
</dbReference>
<dbReference type="InterPro" id="IPR057870">
    <property type="entry name" value="HR1_TOCA"/>
</dbReference>
<evidence type="ECO:0000256" key="13">
    <source>
        <dbReference type="ARBA" id="ARBA00023136"/>
    </source>
</evidence>
<keyword evidence="13" id="KW-0472">Membrane</keyword>
<dbReference type="Gene3D" id="6.10.140.470">
    <property type="match status" value="1"/>
</dbReference>
<reference evidence="22" key="1">
    <citation type="submission" date="2020-12" db="UniProtKB">
        <authorList>
            <consortium name="WormBaseParasite"/>
        </authorList>
    </citation>
    <scope>IDENTIFICATION</scope>
    <source>
        <strain evidence="22">MHco3</strain>
    </source>
</reference>
<dbReference type="PANTHER" id="PTHR15735">
    <property type="entry name" value="FCH AND DOUBLE SH3 DOMAINS PROTEIN"/>
    <property type="match status" value="1"/>
</dbReference>